<evidence type="ECO:0000256" key="4">
    <source>
        <dbReference type="ARBA" id="ARBA00048740"/>
    </source>
</evidence>
<dbReference type="PANTHER" id="PTHR14741:SF32">
    <property type="entry name" value="TRIMETHYLGUANOSINE SYNTHASE"/>
    <property type="match status" value="1"/>
</dbReference>
<reference evidence="10" key="2">
    <citation type="submission" date="2013-12" db="EMBL/GenBank/DDBJ databases">
        <title>Evolution of pathogenesis and genome organization in the Tremellales.</title>
        <authorList>
            <person name="Cuomo C."/>
            <person name="Litvintseva A."/>
            <person name="Heitman J."/>
            <person name="Chen Y."/>
            <person name="Sun S."/>
            <person name="Springer D."/>
            <person name="Dromer F."/>
            <person name="Young S."/>
            <person name="Zeng Q."/>
            <person name="Chapman S."/>
            <person name="Gujja S."/>
            <person name="Saif S."/>
            <person name="Birren B."/>
        </authorList>
    </citation>
    <scope>NUCLEOTIDE SEQUENCE [LARGE SCALE GENOMIC DNA]</scope>
    <source>
        <strain evidence="10">BCC8398</strain>
    </source>
</reference>
<dbReference type="STRING" id="1296120.A0A1B9GW26"/>
<evidence type="ECO:0000313" key="9">
    <source>
        <dbReference type="EMBL" id="OCF35226.1"/>
    </source>
</evidence>
<comment type="catalytic activity">
    <reaction evidence="3">
        <text>a 5'-end (N(2),N(7)-dimethyl 5'-triphosphoguanosine)-ribonucleoside in snoRNA + S-adenosyl-L-methionine = a 5'-end (N(2),N(2),N(7)-trimethyl 5'-triphosphoguanosine)-ribonucleoside in snoRNA + S-adenosyl-L-homocysteine + H(+)</text>
        <dbReference type="Rhea" id="RHEA:78507"/>
        <dbReference type="Rhea" id="RHEA-COMP:19088"/>
        <dbReference type="Rhea" id="RHEA-COMP:19090"/>
        <dbReference type="ChEBI" id="CHEBI:15378"/>
        <dbReference type="ChEBI" id="CHEBI:57856"/>
        <dbReference type="ChEBI" id="CHEBI:59789"/>
        <dbReference type="ChEBI" id="CHEBI:167623"/>
        <dbReference type="ChEBI" id="CHEBI:172880"/>
    </reaction>
    <physiologicalReaction direction="left-to-right" evidence="3">
        <dbReference type="Rhea" id="RHEA:78508"/>
    </physiologicalReaction>
</comment>
<evidence type="ECO:0000256" key="8">
    <source>
        <dbReference type="SAM" id="MobiDB-lite"/>
    </source>
</evidence>
<dbReference type="FunFam" id="3.40.50.150:FF:000432">
    <property type="entry name" value="Unplaced genomic scaffold supercont2.10, whole genome shotgun sequence"/>
    <property type="match status" value="1"/>
</dbReference>
<dbReference type="Gene3D" id="3.40.50.150">
    <property type="entry name" value="Vaccinia Virus protein VP39"/>
    <property type="match status" value="1"/>
</dbReference>
<dbReference type="Proteomes" id="UP000092666">
    <property type="component" value="Unassembled WGS sequence"/>
</dbReference>
<comment type="catalytic activity">
    <reaction evidence="4">
        <text>a 5'-end (N(7)-methyl 5'-triphosphoguanosine)-ribonucleoside in snoRNA + S-adenosyl-L-methionine = a 5'-end (N(2),N(7)-dimethyl 5'-triphosphoguanosine)-ribonucleoside in snoRNA + S-adenosyl-L-homocysteine + H(+)</text>
        <dbReference type="Rhea" id="RHEA:78475"/>
        <dbReference type="Rhea" id="RHEA-COMP:19086"/>
        <dbReference type="Rhea" id="RHEA-COMP:19088"/>
        <dbReference type="ChEBI" id="CHEBI:15378"/>
        <dbReference type="ChEBI" id="CHEBI:57856"/>
        <dbReference type="ChEBI" id="CHEBI:59789"/>
        <dbReference type="ChEBI" id="CHEBI:156461"/>
        <dbReference type="ChEBI" id="CHEBI:172880"/>
    </reaction>
    <physiologicalReaction direction="left-to-right" evidence="4">
        <dbReference type="Rhea" id="RHEA:78476"/>
    </physiologicalReaction>
</comment>
<dbReference type="InterPro" id="IPR019012">
    <property type="entry name" value="RNA_cap_Gua-N2-MeTrfase"/>
</dbReference>
<comment type="similarity">
    <text evidence="2">Belongs to the methyltransferase superfamily. Trimethylguanosine synthase family.</text>
</comment>
<dbReference type="Pfam" id="PF09445">
    <property type="entry name" value="Methyltransf_15"/>
    <property type="match status" value="1"/>
</dbReference>
<gene>
    <name evidence="9" type="ORF">I316_03269</name>
</gene>
<reference evidence="9 10" key="1">
    <citation type="submission" date="2013-07" db="EMBL/GenBank/DDBJ databases">
        <title>The Genome Sequence of Cryptococcus heveanensis BCC8398.</title>
        <authorList>
            <consortium name="The Broad Institute Genome Sequencing Platform"/>
            <person name="Cuomo C."/>
            <person name="Litvintseva A."/>
            <person name="Chen Y."/>
            <person name="Heitman J."/>
            <person name="Sun S."/>
            <person name="Springer D."/>
            <person name="Dromer F."/>
            <person name="Young S.K."/>
            <person name="Zeng Q."/>
            <person name="Gargeya S."/>
            <person name="Fitzgerald M."/>
            <person name="Abouelleil A."/>
            <person name="Alvarado L."/>
            <person name="Berlin A.M."/>
            <person name="Chapman S.B."/>
            <person name="Dewar J."/>
            <person name="Goldberg J."/>
            <person name="Griggs A."/>
            <person name="Gujja S."/>
            <person name="Hansen M."/>
            <person name="Howarth C."/>
            <person name="Imamovic A."/>
            <person name="Larimer J."/>
            <person name="McCowan C."/>
            <person name="Murphy C."/>
            <person name="Pearson M."/>
            <person name="Priest M."/>
            <person name="Roberts A."/>
            <person name="Saif S."/>
            <person name="Shea T."/>
            <person name="Sykes S."/>
            <person name="Wortman J."/>
            <person name="Nusbaum C."/>
            <person name="Birren B."/>
        </authorList>
    </citation>
    <scope>NUCLEOTIDE SEQUENCE [LARGE SCALE GENOMIC DNA]</scope>
    <source>
        <strain evidence="9 10">BCC8398</strain>
    </source>
</reference>
<dbReference type="GO" id="GO:0005634">
    <property type="term" value="C:nucleus"/>
    <property type="evidence" value="ECO:0007669"/>
    <property type="project" value="TreeGrafter"/>
</dbReference>
<evidence type="ECO:0000256" key="3">
    <source>
        <dbReference type="ARBA" id="ARBA00047418"/>
    </source>
</evidence>
<dbReference type="PANTHER" id="PTHR14741">
    <property type="entry name" value="S-ADENOSYLMETHIONINE-DEPENDENT METHYLTRANSFERASE RELATED"/>
    <property type="match status" value="1"/>
</dbReference>
<dbReference type="AlphaFoldDB" id="A0A1B9GW26"/>
<dbReference type="CDD" id="cd02440">
    <property type="entry name" value="AdoMet_MTases"/>
    <property type="match status" value="1"/>
</dbReference>
<evidence type="ECO:0000313" key="10">
    <source>
        <dbReference type="Proteomes" id="UP000092666"/>
    </source>
</evidence>
<keyword evidence="10" id="KW-1185">Reference proteome</keyword>
<feature type="compositionally biased region" description="Polar residues" evidence="8">
    <location>
        <begin position="22"/>
        <end position="36"/>
    </location>
</feature>
<sequence>MPRKGGPPRSLFHSLPFELKSTLRSQPRAQSQTQPTWYDPMQSGAEQLRIKAEAIEAASVNGMLGTQPQSEEEQYDEEKQELQDGDGATEFGARKRRKLPRSYNEGQGKTDDTAAIYSQAQRQRHISTGAEAGPSTSNASSSSQPYSRSTRKPTASVKSVRYEPAFSPPFLDPTQQGVNDAESSSRTTHSKRKKNKRPVVNPLNHYSGHAWDCTGLVERYTDYTDVPSDLIKYFAQRRLYFPEYDTLPLLLDRTGWFSVTPQPIAEHIAQRSACDVVLDAFCGVGGNIIEFAKTCERVIAIDNDLTRLKLARHNALHHGVADRIEFILGDYTEFARSCARATTTSTEEVAHGITEKSKGNGKSQRDIVDVVFLSPPWGGINYLEGAEQFPLSAILPIPGDELFDLTTQLTPNIAFYLPKNTDLRELSKLAKELGSNTSAASDGNPLTTEGRNREWVEVEEEWVGDKLKAITAYFGGLVADE</sequence>
<evidence type="ECO:0000256" key="5">
    <source>
        <dbReference type="ARBA" id="ARBA00048763"/>
    </source>
</evidence>
<feature type="compositionally biased region" description="Low complexity" evidence="8">
    <location>
        <begin position="135"/>
        <end position="148"/>
    </location>
</feature>
<comment type="catalytic activity">
    <reaction evidence="5">
        <text>a 5'-end (N(2),N(7)-dimethyl 5'-triphosphoguanosine)-ribonucleoside in snRNA + S-adenosyl-L-methionine = a 5'-end (N(2),N(2),N(7)-trimethyl 5'-triphosphoguanosine)-ribonucleoside in snRNA + S-adenosyl-L-homocysteine + H(+)</text>
        <dbReference type="Rhea" id="RHEA:78479"/>
        <dbReference type="Rhea" id="RHEA-COMP:19087"/>
        <dbReference type="Rhea" id="RHEA-COMP:19089"/>
        <dbReference type="ChEBI" id="CHEBI:15378"/>
        <dbReference type="ChEBI" id="CHEBI:57856"/>
        <dbReference type="ChEBI" id="CHEBI:59789"/>
        <dbReference type="ChEBI" id="CHEBI:167623"/>
        <dbReference type="ChEBI" id="CHEBI:172880"/>
    </reaction>
    <physiologicalReaction direction="left-to-right" evidence="5">
        <dbReference type="Rhea" id="RHEA:78480"/>
    </physiologicalReaction>
</comment>
<accession>A0A1B9GW26</accession>
<evidence type="ECO:0000256" key="2">
    <source>
        <dbReference type="ARBA" id="ARBA00025783"/>
    </source>
</evidence>
<proteinExistence type="inferred from homology"/>
<feature type="region of interest" description="Disordered" evidence="8">
    <location>
        <begin position="1"/>
        <end position="201"/>
    </location>
</feature>
<feature type="compositionally biased region" description="Polar residues" evidence="8">
    <location>
        <begin position="173"/>
        <end position="182"/>
    </location>
</feature>
<dbReference type="GO" id="GO:0071164">
    <property type="term" value="F:RNA cap trimethylguanosine synthase activity"/>
    <property type="evidence" value="ECO:0007669"/>
    <property type="project" value="TreeGrafter"/>
</dbReference>
<evidence type="ECO:0000256" key="1">
    <source>
        <dbReference type="ARBA" id="ARBA00018517"/>
    </source>
</evidence>
<organism evidence="9 10">
    <name type="scientific">Kwoniella heveanensis BCC8398</name>
    <dbReference type="NCBI Taxonomy" id="1296120"/>
    <lineage>
        <taxon>Eukaryota</taxon>
        <taxon>Fungi</taxon>
        <taxon>Dikarya</taxon>
        <taxon>Basidiomycota</taxon>
        <taxon>Agaricomycotina</taxon>
        <taxon>Tremellomycetes</taxon>
        <taxon>Tremellales</taxon>
        <taxon>Cryptococcaceae</taxon>
        <taxon>Kwoniella</taxon>
    </lineage>
</organism>
<protein>
    <recommendedName>
        <fullName evidence="1">Trimethylguanosine synthase</fullName>
    </recommendedName>
    <alternativeName>
        <fullName evidence="7">Cap-specific guanine-N(2) methyltransferase</fullName>
    </alternativeName>
</protein>
<evidence type="ECO:0000256" key="7">
    <source>
        <dbReference type="ARBA" id="ARBA00049790"/>
    </source>
</evidence>
<comment type="catalytic activity">
    <reaction evidence="6">
        <text>a 5'-end (N(7)-methyl 5'-triphosphoguanosine)-ribonucleoside in snRNA + S-adenosyl-L-methionine = a 5'-end (N(2),N(7)-dimethyl 5'-triphosphoguanosine)-ribonucleoside in snRNA + S-adenosyl-L-homocysteine + H(+)</text>
        <dbReference type="Rhea" id="RHEA:78471"/>
        <dbReference type="Rhea" id="RHEA-COMP:19085"/>
        <dbReference type="Rhea" id="RHEA-COMP:19087"/>
        <dbReference type="ChEBI" id="CHEBI:15378"/>
        <dbReference type="ChEBI" id="CHEBI:57856"/>
        <dbReference type="ChEBI" id="CHEBI:59789"/>
        <dbReference type="ChEBI" id="CHEBI:156461"/>
        <dbReference type="ChEBI" id="CHEBI:172880"/>
    </reaction>
    <physiologicalReaction direction="left-to-right" evidence="6">
        <dbReference type="Rhea" id="RHEA:78472"/>
    </physiologicalReaction>
</comment>
<dbReference type="EMBL" id="KI669500">
    <property type="protein sequence ID" value="OCF35226.1"/>
    <property type="molecule type" value="Genomic_DNA"/>
</dbReference>
<name>A0A1B9GW26_9TREE</name>
<dbReference type="SUPFAM" id="SSF53335">
    <property type="entry name" value="S-adenosyl-L-methionine-dependent methyltransferases"/>
    <property type="match status" value="1"/>
</dbReference>
<dbReference type="OrthoDB" id="194443at2759"/>
<dbReference type="InterPro" id="IPR029063">
    <property type="entry name" value="SAM-dependent_MTases_sf"/>
</dbReference>
<evidence type="ECO:0000256" key="6">
    <source>
        <dbReference type="ARBA" id="ARBA00049075"/>
    </source>
</evidence>
<feature type="compositionally biased region" description="Acidic residues" evidence="8">
    <location>
        <begin position="70"/>
        <end position="79"/>
    </location>
</feature>
<feature type="compositionally biased region" description="Basic residues" evidence="8">
    <location>
        <begin position="188"/>
        <end position="197"/>
    </location>
</feature>